<protein>
    <submittedName>
        <fullName evidence="1">Uncharacterized protein</fullName>
    </submittedName>
</protein>
<proteinExistence type="predicted"/>
<comment type="caution">
    <text evidence="1">The sequence shown here is derived from an EMBL/GenBank/DDBJ whole genome shotgun (WGS) entry which is preliminary data.</text>
</comment>
<reference evidence="1 2" key="1">
    <citation type="journal article" date="2018" name="Sci. Data">
        <title>The draft genome sequence of cork oak.</title>
        <authorList>
            <person name="Ramos A.M."/>
            <person name="Usie A."/>
            <person name="Barbosa P."/>
            <person name="Barros P.M."/>
            <person name="Capote T."/>
            <person name="Chaves I."/>
            <person name="Simoes F."/>
            <person name="Abreu I."/>
            <person name="Carrasquinho I."/>
            <person name="Faro C."/>
            <person name="Guimaraes J.B."/>
            <person name="Mendonca D."/>
            <person name="Nobrega F."/>
            <person name="Rodrigues L."/>
            <person name="Saibo N.J.M."/>
            <person name="Varela M.C."/>
            <person name="Egas C."/>
            <person name="Matos J."/>
            <person name="Miguel C.M."/>
            <person name="Oliveira M.M."/>
            <person name="Ricardo C.P."/>
            <person name="Goncalves S."/>
        </authorList>
    </citation>
    <scope>NUCLEOTIDE SEQUENCE [LARGE SCALE GENOMIC DNA]</scope>
    <source>
        <strain evidence="2">cv. HL8</strain>
    </source>
</reference>
<keyword evidence="2" id="KW-1185">Reference proteome</keyword>
<gene>
    <name evidence="1" type="ORF">CFP56_016687</name>
</gene>
<accession>A0AAW0KMK7</accession>
<sequence length="138" mass="16171">MGGDIISDDELRAWWSEISSPPLLRSITDTILGRRKGPPTRNLKLAKEFKRGERYEIGWLNGRPVGPHARDLINECTKLVRAQQNVPLKFTYWKKVPYINKRKLFDKVLFIKTIANLNLWYKKCRPPISQQKLSREPL</sequence>
<evidence type="ECO:0000313" key="2">
    <source>
        <dbReference type="Proteomes" id="UP000237347"/>
    </source>
</evidence>
<evidence type="ECO:0000313" key="1">
    <source>
        <dbReference type="EMBL" id="KAK7840414.1"/>
    </source>
</evidence>
<organism evidence="1 2">
    <name type="scientific">Quercus suber</name>
    <name type="common">Cork oak</name>
    <dbReference type="NCBI Taxonomy" id="58331"/>
    <lineage>
        <taxon>Eukaryota</taxon>
        <taxon>Viridiplantae</taxon>
        <taxon>Streptophyta</taxon>
        <taxon>Embryophyta</taxon>
        <taxon>Tracheophyta</taxon>
        <taxon>Spermatophyta</taxon>
        <taxon>Magnoliopsida</taxon>
        <taxon>eudicotyledons</taxon>
        <taxon>Gunneridae</taxon>
        <taxon>Pentapetalae</taxon>
        <taxon>rosids</taxon>
        <taxon>fabids</taxon>
        <taxon>Fagales</taxon>
        <taxon>Fagaceae</taxon>
        <taxon>Quercus</taxon>
    </lineage>
</organism>
<dbReference type="Proteomes" id="UP000237347">
    <property type="component" value="Unassembled WGS sequence"/>
</dbReference>
<name>A0AAW0KMK7_QUESU</name>
<dbReference type="AlphaFoldDB" id="A0AAW0KMK7"/>
<dbReference type="EMBL" id="PKMF04000262">
    <property type="protein sequence ID" value="KAK7840414.1"/>
    <property type="molecule type" value="Genomic_DNA"/>
</dbReference>